<dbReference type="RefSeq" id="WP_093316478.1">
    <property type="nucleotide sequence ID" value="NZ_FOHV01000001.1"/>
</dbReference>
<keyword evidence="3" id="KW-0690">Ribosome biogenesis</keyword>
<accession>A0A1H9Y4J2</accession>
<comment type="subcellular location">
    <subcellularLocation>
        <location evidence="3">Cytoplasm</location>
    </subcellularLocation>
</comment>
<dbReference type="Gene3D" id="1.10.40.50">
    <property type="entry name" value="Probable gtpase engc, domain 3"/>
    <property type="match status" value="1"/>
</dbReference>
<name>A0A1H9Y4J2_9GAMM</name>
<dbReference type="InterPro" id="IPR030378">
    <property type="entry name" value="G_CP_dom"/>
</dbReference>
<dbReference type="AlphaFoldDB" id="A0A1H9Y4J2"/>
<keyword evidence="1 3" id="KW-0547">Nucleotide-binding</keyword>
<dbReference type="Pfam" id="PF03193">
    <property type="entry name" value="RsgA_GTPase"/>
    <property type="match status" value="1"/>
</dbReference>
<keyword evidence="3" id="KW-0479">Metal-binding</keyword>
<dbReference type="InterPro" id="IPR012340">
    <property type="entry name" value="NA-bd_OB-fold"/>
</dbReference>
<keyword evidence="3" id="KW-0963">Cytoplasm</keyword>
<keyword evidence="3" id="KW-0862">Zinc</keyword>
<dbReference type="GO" id="GO:0005525">
    <property type="term" value="F:GTP binding"/>
    <property type="evidence" value="ECO:0007669"/>
    <property type="project" value="UniProtKB-UniRule"/>
</dbReference>
<dbReference type="InterPro" id="IPR010914">
    <property type="entry name" value="RsgA_GTPase_dom"/>
</dbReference>
<comment type="cofactor">
    <cofactor evidence="3">
        <name>Zn(2+)</name>
        <dbReference type="ChEBI" id="CHEBI:29105"/>
    </cofactor>
    <text evidence="3">Binds 1 zinc ion per subunit.</text>
</comment>
<feature type="binding site" evidence="3">
    <location>
        <position position="296"/>
    </location>
    <ligand>
        <name>Zn(2+)</name>
        <dbReference type="ChEBI" id="CHEBI:29105"/>
    </ligand>
</feature>
<feature type="domain" description="EngC GTPase" evidence="5">
    <location>
        <begin position="119"/>
        <end position="270"/>
    </location>
</feature>
<keyword evidence="2 3" id="KW-0342">GTP-binding</keyword>
<dbReference type="CDD" id="cd01854">
    <property type="entry name" value="YjeQ_EngC"/>
    <property type="match status" value="1"/>
</dbReference>
<keyword evidence="3" id="KW-0378">Hydrolase</keyword>
<dbReference type="Gene3D" id="2.40.50.140">
    <property type="entry name" value="Nucleic acid-binding proteins"/>
    <property type="match status" value="1"/>
</dbReference>
<evidence type="ECO:0000256" key="1">
    <source>
        <dbReference type="ARBA" id="ARBA00022741"/>
    </source>
</evidence>
<dbReference type="GO" id="GO:0042274">
    <property type="term" value="P:ribosomal small subunit biogenesis"/>
    <property type="evidence" value="ECO:0007669"/>
    <property type="project" value="UniProtKB-UniRule"/>
</dbReference>
<keyword evidence="8" id="KW-1185">Reference proteome</keyword>
<dbReference type="NCBIfam" id="NF008931">
    <property type="entry name" value="PRK12288.1"/>
    <property type="match status" value="1"/>
</dbReference>
<dbReference type="OrthoDB" id="9809485at2"/>
<comment type="function">
    <text evidence="3">One of several proteins that assist in the late maturation steps of the functional core of the 30S ribosomal subunit. Helps release RbfA from mature subunits. May play a role in the assembly of ribosomal proteins into the subunit. Circularly permuted GTPase that catalyzes slow GTP hydrolysis, GTPase activity is stimulated by the 30S ribosomal subunit.</text>
</comment>
<evidence type="ECO:0000313" key="7">
    <source>
        <dbReference type="EMBL" id="SES63797.1"/>
    </source>
</evidence>
<evidence type="ECO:0000256" key="2">
    <source>
        <dbReference type="ARBA" id="ARBA00023134"/>
    </source>
</evidence>
<reference evidence="8" key="1">
    <citation type="submission" date="2016-10" db="EMBL/GenBank/DDBJ databases">
        <authorList>
            <person name="Varghese N."/>
            <person name="Submissions S."/>
        </authorList>
    </citation>
    <scope>NUCLEOTIDE SEQUENCE [LARGE SCALE GENOMIC DNA]</scope>
    <source>
        <strain evidence="8">DSM 18579</strain>
    </source>
</reference>
<proteinExistence type="inferred from homology"/>
<dbReference type="EC" id="3.6.1.-" evidence="3"/>
<comment type="similarity">
    <text evidence="3">Belongs to the TRAFAC class YlqF/YawG GTPase family. RsgA subfamily.</text>
</comment>
<evidence type="ECO:0000259" key="6">
    <source>
        <dbReference type="PROSITE" id="PS51721"/>
    </source>
</evidence>
<feature type="binding site" evidence="3">
    <location>
        <position position="303"/>
    </location>
    <ligand>
        <name>Zn(2+)</name>
        <dbReference type="ChEBI" id="CHEBI:29105"/>
    </ligand>
</feature>
<feature type="region of interest" description="Disordered" evidence="4">
    <location>
        <begin position="1"/>
        <end position="27"/>
    </location>
</feature>
<evidence type="ECO:0000259" key="5">
    <source>
        <dbReference type="PROSITE" id="PS50936"/>
    </source>
</evidence>
<dbReference type="PANTHER" id="PTHR32120:SF11">
    <property type="entry name" value="SMALL RIBOSOMAL SUBUNIT BIOGENESIS GTPASE RSGA 1, MITOCHONDRIAL-RELATED"/>
    <property type="match status" value="1"/>
</dbReference>
<feature type="compositionally biased region" description="Basic residues" evidence="4">
    <location>
        <begin position="1"/>
        <end position="12"/>
    </location>
</feature>
<dbReference type="GO" id="GO:0005737">
    <property type="term" value="C:cytoplasm"/>
    <property type="evidence" value="ECO:0007669"/>
    <property type="project" value="UniProtKB-SubCell"/>
</dbReference>
<gene>
    <name evidence="3" type="primary">rsgA</name>
    <name evidence="7" type="ORF">SAMN02583745_00052</name>
</gene>
<dbReference type="GO" id="GO:0019843">
    <property type="term" value="F:rRNA binding"/>
    <property type="evidence" value="ECO:0007669"/>
    <property type="project" value="UniProtKB-KW"/>
</dbReference>
<feature type="binding site" evidence="3">
    <location>
        <begin position="158"/>
        <end position="161"/>
    </location>
    <ligand>
        <name>GTP</name>
        <dbReference type="ChEBI" id="CHEBI:37565"/>
    </ligand>
</feature>
<feature type="binding site" evidence="3">
    <location>
        <position position="301"/>
    </location>
    <ligand>
        <name>Zn(2+)</name>
        <dbReference type="ChEBI" id="CHEBI:29105"/>
    </ligand>
</feature>
<keyword evidence="3" id="KW-0694">RNA-binding</keyword>
<feature type="binding site" evidence="3">
    <location>
        <position position="309"/>
    </location>
    <ligand>
        <name>Zn(2+)</name>
        <dbReference type="ChEBI" id="CHEBI:29105"/>
    </ligand>
</feature>
<organism evidence="7 8">
    <name type="scientific">Thorsellia anophelis DSM 18579</name>
    <dbReference type="NCBI Taxonomy" id="1123402"/>
    <lineage>
        <taxon>Bacteria</taxon>
        <taxon>Pseudomonadati</taxon>
        <taxon>Pseudomonadota</taxon>
        <taxon>Gammaproteobacteria</taxon>
        <taxon>Enterobacterales</taxon>
        <taxon>Thorselliaceae</taxon>
        <taxon>Thorsellia</taxon>
    </lineage>
</organism>
<evidence type="ECO:0000256" key="3">
    <source>
        <dbReference type="HAMAP-Rule" id="MF_01820"/>
    </source>
</evidence>
<feature type="compositionally biased region" description="Basic and acidic residues" evidence="4">
    <location>
        <begin position="13"/>
        <end position="24"/>
    </location>
</feature>
<dbReference type="SUPFAM" id="SSF52540">
    <property type="entry name" value="P-loop containing nucleoside triphosphate hydrolases"/>
    <property type="match status" value="1"/>
</dbReference>
<sequence>MSKKKLSISQRRRVADNQKKRLDSANHSSVLEDAQFGDPVEGIVISRFGKQADVESPSGQIFRCHIRRTLPAIVTGDHVVWRPSQNIAVHATGIIEALHPRRSLLSRPDIYDGLKPVAANIDQVFIVCSPIPALSLNVIDRYLISCEAMHLEPIILLNKIDLIEDQQLSEYETMLSIYTKIGYKVIYASSHTEEGLSTIKPLLNDKVTIFAGQSGVGKSSILNALLPDLDNPILVNEVSDISGLGQHTTTSSRLYRLEGNGSVIDSPGIREFGLWHLTRETITQGFIEFHDYLGGCKFRDCKHLDDPGCLITEAVNSGKISEIRFENYHRILESAKDAQNRRFMTTDDE</sequence>
<feature type="binding site" evidence="3">
    <location>
        <begin position="212"/>
        <end position="220"/>
    </location>
    <ligand>
        <name>GTP</name>
        <dbReference type="ChEBI" id="CHEBI:37565"/>
    </ligand>
</feature>
<dbReference type="GO" id="GO:0003924">
    <property type="term" value="F:GTPase activity"/>
    <property type="evidence" value="ECO:0007669"/>
    <property type="project" value="UniProtKB-UniRule"/>
</dbReference>
<feature type="domain" description="CP-type G" evidence="6">
    <location>
        <begin position="102"/>
        <end position="272"/>
    </location>
</feature>
<dbReference type="HAMAP" id="MF_01820">
    <property type="entry name" value="GTPase_RsgA"/>
    <property type="match status" value="1"/>
</dbReference>
<keyword evidence="3" id="KW-0699">rRNA-binding</keyword>
<dbReference type="STRING" id="1123402.SAMN02583745_00052"/>
<evidence type="ECO:0000256" key="4">
    <source>
        <dbReference type="SAM" id="MobiDB-lite"/>
    </source>
</evidence>
<dbReference type="InterPro" id="IPR004881">
    <property type="entry name" value="Ribosome_biogen_GTPase_RsgA"/>
</dbReference>
<dbReference type="PANTHER" id="PTHR32120">
    <property type="entry name" value="SMALL RIBOSOMAL SUBUNIT BIOGENESIS GTPASE RSGA"/>
    <property type="match status" value="1"/>
</dbReference>
<comment type="subunit">
    <text evidence="3">Monomer. Associates with 30S ribosomal subunit, binds 16S rRNA.</text>
</comment>
<dbReference type="PROSITE" id="PS51721">
    <property type="entry name" value="G_CP"/>
    <property type="match status" value="1"/>
</dbReference>
<dbReference type="PROSITE" id="PS50936">
    <property type="entry name" value="ENGC_GTPASE"/>
    <property type="match status" value="1"/>
</dbReference>
<evidence type="ECO:0000313" key="8">
    <source>
        <dbReference type="Proteomes" id="UP000242642"/>
    </source>
</evidence>
<dbReference type="NCBIfam" id="TIGR00157">
    <property type="entry name" value="ribosome small subunit-dependent GTPase A"/>
    <property type="match status" value="1"/>
</dbReference>
<dbReference type="GO" id="GO:0046872">
    <property type="term" value="F:metal ion binding"/>
    <property type="evidence" value="ECO:0007669"/>
    <property type="project" value="UniProtKB-KW"/>
</dbReference>
<dbReference type="InterPro" id="IPR027417">
    <property type="entry name" value="P-loop_NTPase"/>
</dbReference>
<dbReference type="Proteomes" id="UP000242642">
    <property type="component" value="Unassembled WGS sequence"/>
</dbReference>
<dbReference type="EMBL" id="FOHV01000001">
    <property type="protein sequence ID" value="SES63797.1"/>
    <property type="molecule type" value="Genomic_DNA"/>
</dbReference>
<protein>
    <recommendedName>
        <fullName evidence="3">Small ribosomal subunit biogenesis GTPase RsgA</fullName>
        <ecNumber evidence="3">3.6.1.-</ecNumber>
    </recommendedName>
</protein>
<dbReference type="Gene3D" id="3.40.50.300">
    <property type="entry name" value="P-loop containing nucleotide triphosphate hydrolases"/>
    <property type="match status" value="1"/>
</dbReference>